<protein>
    <submittedName>
        <fullName evidence="3">Uncharacterized protein</fullName>
    </submittedName>
</protein>
<dbReference type="AlphaFoldDB" id="A0AAV2K7D6"/>
<evidence type="ECO:0000313" key="4">
    <source>
        <dbReference type="Proteomes" id="UP001497482"/>
    </source>
</evidence>
<feature type="transmembrane region" description="Helical" evidence="2">
    <location>
        <begin position="190"/>
        <end position="209"/>
    </location>
</feature>
<keyword evidence="2" id="KW-0812">Transmembrane</keyword>
<keyword evidence="2" id="KW-1133">Transmembrane helix</keyword>
<keyword evidence="2" id="KW-0472">Membrane</keyword>
<feature type="region of interest" description="Disordered" evidence="1">
    <location>
        <begin position="247"/>
        <end position="287"/>
    </location>
</feature>
<accession>A0AAV2K7D6</accession>
<name>A0AAV2K7D6_KNICA</name>
<dbReference type="Pfam" id="PF15576">
    <property type="entry name" value="DUF4661"/>
    <property type="match status" value="1"/>
</dbReference>
<evidence type="ECO:0000256" key="2">
    <source>
        <dbReference type="SAM" id="Phobius"/>
    </source>
</evidence>
<proteinExistence type="predicted"/>
<dbReference type="Proteomes" id="UP001497482">
    <property type="component" value="Chromosome 16"/>
</dbReference>
<evidence type="ECO:0000256" key="1">
    <source>
        <dbReference type="SAM" id="MobiDB-lite"/>
    </source>
</evidence>
<feature type="transmembrane region" description="Helical" evidence="2">
    <location>
        <begin position="159"/>
        <end position="178"/>
    </location>
</feature>
<dbReference type="InterPro" id="IPR029073">
    <property type="entry name" value="DUF4661"/>
</dbReference>
<feature type="compositionally biased region" description="Basic and acidic residues" evidence="1">
    <location>
        <begin position="247"/>
        <end position="272"/>
    </location>
</feature>
<evidence type="ECO:0000313" key="3">
    <source>
        <dbReference type="EMBL" id="CAL1583789.1"/>
    </source>
</evidence>
<keyword evidence="4" id="KW-1185">Reference proteome</keyword>
<feature type="transmembrane region" description="Helical" evidence="2">
    <location>
        <begin position="215"/>
        <end position="235"/>
    </location>
</feature>
<dbReference type="EMBL" id="OZ035838">
    <property type="protein sequence ID" value="CAL1583789.1"/>
    <property type="molecule type" value="Genomic_DNA"/>
</dbReference>
<reference evidence="3 4" key="1">
    <citation type="submission" date="2024-04" db="EMBL/GenBank/DDBJ databases">
        <authorList>
            <person name="Waldvogel A.-M."/>
            <person name="Schoenle A."/>
        </authorList>
    </citation>
    <scope>NUCLEOTIDE SEQUENCE [LARGE SCALE GENOMIC DNA]</scope>
</reference>
<gene>
    <name evidence="3" type="ORF">KC01_LOCUS14220</name>
</gene>
<dbReference type="PANTHER" id="PTHR14307:SF0">
    <property type="entry name" value="SI:CH73-25F10.6"/>
    <property type="match status" value="1"/>
</dbReference>
<dbReference type="PANTHER" id="PTHR14307">
    <property type="entry name" value="C6ORF47 FAMILY MEMBER"/>
    <property type="match status" value="1"/>
</dbReference>
<organism evidence="3 4">
    <name type="scientific">Knipowitschia caucasica</name>
    <name type="common">Caucasian dwarf goby</name>
    <name type="synonym">Pomatoschistus caucasicus</name>
    <dbReference type="NCBI Taxonomy" id="637954"/>
    <lineage>
        <taxon>Eukaryota</taxon>
        <taxon>Metazoa</taxon>
        <taxon>Chordata</taxon>
        <taxon>Craniata</taxon>
        <taxon>Vertebrata</taxon>
        <taxon>Euteleostomi</taxon>
        <taxon>Actinopterygii</taxon>
        <taxon>Neopterygii</taxon>
        <taxon>Teleostei</taxon>
        <taxon>Neoteleostei</taxon>
        <taxon>Acanthomorphata</taxon>
        <taxon>Gobiaria</taxon>
        <taxon>Gobiiformes</taxon>
        <taxon>Gobioidei</taxon>
        <taxon>Gobiidae</taxon>
        <taxon>Gobiinae</taxon>
        <taxon>Knipowitschia</taxon>
    </lineage>
</organism>
<sequence>MTALVRRAWGWVRSWGHKHGTPYAPETVLVEEKKPSPSRGWTSWMWKSAESSPVEEFWEAPEKIQPMEVEELKAGKQEAEVQMGLRWWNKWLPTSYIHWPKTASSAPVQRKRLDYDIYRTPPPSPPPPISSPFRLFVSSWNLEIASEHYDICFNFLRHLFDLFVVGFLWTISTPSKMVLEILGVQGALRLWFHGMAMFLVATVGMAGLLGLIREYLAQFTLVFGIIQALVISVSVKQSVILGGVEDEHQQQQEEVKEKEKAEVKKDTKESRGGIKAMSSKEKLKKIS</sequence>